<dbReference type="InterPro" id="IPR007893">
    <property type="entry name" value="Spore_coat_U/FanG"/>
</dbReference>
<feature type="domain" description="Spore coat protein U/FanG" evidence="2">
    <location>
        <begin position="24"/>
        <end position="158"/>
    </location>
</feature>
<dbReference type="RefSeq" id="WP_400187319.1">
    <property type="nucleotide sequence ID" value="NZ_JBGORX010000002.1"/>
</dbReference>
<sequence>MQLKFIISFFILLSNGMVNASCIGINCSCSTSASAVAFGTYNPLSASALTATGNVGVTCSALVAGLNVSYVISLNAGQNGSFSARKMALGGSLLQYNLYTSSTYATVWGDGTSGTSTVSDAYLLSLLSVTRNYTVYGRMPVAQNVTPGTTYADTITVTITY</sequence>
<reference evidence="3 4" key="1">
    <citation type="submission" date="2024-08" db="EMBL/GenBank/DDBJ databases">
        <title>Draft Genome Sequence of Legionella lytica strain DSB2004, Isolated From a Fire Sprinkler System.</title>
        <authorList>
            <person name="Everhart A.D."/>
            <person name="Kidane D.T."/>
            <person name="Farone A.L."/>
            <person name="Farone M.B."/>
        </authorList>
    </citation>
    <scope>NUCLEOTIDE SEQUENCE [LARGE SCALE GENOMIC DNA]</scope>
    <source>
        <strain evidence="3 4">DSB2004</strain>
    </source>
</reference>
<keyword evidence="1" id="KW-0732">Signal</keyword>
<dbReference type="InterPro" id="IPR053167">
    <property type="entry name" value="Spore_coat_component"/>
</dbReference>
<feature type="chain" id="PRO_5046913889" evidence="1">
    <location>
        <begin position="21"/>
        <end position="161"/>
    </location>
</feature>
<organism evidence="3 4">
    <name type="scientific">Legionella lytica</name>
    <dbReference type="NCBI Taxonomy" id="96232"/>
    <lineage>
        <taxon>Bacteria</taxon>
        <taxon>Pseudomonadati</taxon>
        <taxon>Pseudomonadota</taxon>
        <taxon>Gammaproteobacteria</taxon>
        <taxon>Legionellales</taxon>
        <taxon>Legionellaceae</taxon>
        <taxon>Legionella</taxon>
    </lineage>
</organism>
<feature type="signal peptide" evidence="1">
    <location>
        <begin position="1"/>
        <end position="20"/>
    </location>
</feature>
<name>A0ABW8DB24_9GAMM</name>
<comment type="caution">
    <text evidence="3">The sequence shown here is derived from an EMBL/GenBank/DDBJ whole genome shotgun (WGS) entry which is preliminary data.</text>
</comment>
<dbReference type="PANTHER" id="PTHR37089">
    <property type="entry name" value="PROTEIN U-RELATED"/>
    <property type="match status" value="1"/>
</dbReference>
<proteinExistence type="predicted"/>
<dbReference type="Pfam" id="PF05229">
    <property type="entry name" value="SCPU"/>
    <property type="match status" value="1"/>
</dbReference>
<accession>A0ABW8DB24</accession>
<dbReference type="PANTHER" id="PTHR37089:SF3">
    <property type="entry name" value="EXPORTED PROTEIN"/>
    <property type="match status" value="1"/>
</dbReference>
<dbReference type="EMBL" id="JBGORX010000002">
    <property type="protein sequence ID" value="MFJ1268470.1"/>
    <property type="molecule type" value="Genomic_DNA"/>
</dbReference>
<evidence type="ECO:0000313" key="4">
    <source>
        <dbReference type="Proteomes" id="UP001615550"/>
    </source>
</evidence>
<gene>
    <name evidence="3" type="ORF">ACD661_07890</name>
</gene>
<protein>
    <submittedName>
        <fullName evidence="3">Spore coat U domain-containing protein</fullName>
    </submittedName>
</protein>
<dbReference type="Proteomes" id="UP001615550">
    <property type="component" value="Unassembled WGS sequence"/>
</dbReference>
<keyword evidence="4" id="KW-1185">Reference proteome</keyword>
<evidence type="ECO:0000256" key="1">
    <source>
        <dbReference type="SAM" id="SignalP"/>
    </source>
</evidence>
<evidence type="ECO:0000259" key="2">
    <source>
        <dbReference type="Pfam" id="PF05229"/>
    </source>
</evidence>
<evidence type="ECO:0000313" key="3">
    <source>
        <dbReference type="EMBL" id="MFJ1268470.1"/>
    </source>
</evidence>
<dbReference type="SMART" id="SM00972">
    <property type="entry name" value="SCPU"/>
    <property type="match status" value="1"/>
</dbReference>